<sequence>MAGLYECGNEPPEGPSEHTHPPNREEAEAEIVKQGLKRKAAEHPERRPAQVLHIDLGHVPSGVLALLPERSNLNKAVRSERQRHLPPNPTALNNLP</sequence>
<feature type="region of interest" description="Disordered" evidence="1">
    <location>
        <begin position="1"/>
        <end position="48"/>
    </location>
</feature>
<gene>
    <name evidence="2" type="ORF">ANN_14179</name>
</gene>
<dbReference type="Proteomes" id="UP001148838">
    <property type="component" value="Unassembled WGS sequence"/>
</dbReference>
<evidence type="ECO:0000256" key="1">
    <source>
        <dbReference type="SAM" id="MobiDB-lite"/>
    </source>
</evidence>
<feature type="region of interest" description="Disordered" evidence="1">
    <location>
        <begin position="74"/>
        <end position="96"/>
    </location>
</feature>
<keyword evidence="3" id="KW-1185">Reference proteome</keyword>
<protein>
    <submittedName>
        <fullName evidence="2">Uncharacterized protein</fullName>
    </submittedName>
</protein>
<proteinExistence type="predicted"/>
<evidence type="ECO:0000313" key="2">
    <source>
        <dbReference type="EMBL" id="KAJ4438240.1"/>
    </source>
</evidence>
<name>A0ABQ8SXR2_PERAM</name>
<dbReference type="EMBL" id="JAJSOF020000019">
    <property type="protein sequence ID" value="KAJ4438240.1"/>
    <property type="molecule type" value="Genomic_DNA"/>
</dbReference>
<feature type="compositionally biased region" description="Basic and acidic residues" evidence="1">
    <location>
        <begin position="39"/>
        <end position="48"/>
    </location>
</feature>
<feature type="compositionally biased region" description="Basic and acidic residues" evidence="1">
    <location>
        <begin position="15"/>
        <end position="26"/>
    </location>
</feature>
<evidence type="ECO:0000313" key="3">
    <source>
        <dbReference type="Proteomes" id="UP001148838"/>
    </source>
</evidence>
<comment type="caution">
    <text evidence="2">The sequence shown here is derived from an EMBL/GenBank/DDBJ whole genome shotgun (WGS) entry which is preliminary data.</text>
</comment>
<organism evidence="2 3">
    <name type="scientific">Periplaneta americana</name>
    <name type="common">American cockroach</name>
    <name type="synonym">Blatta americana</name>
    <dbReference type="NCBI Taxonomy" id="6978"/>
    <lineage>
        <taxon>Eukaryota</taxon>
        <taxon>Metazoa</taxon>
        <taxon>Ecdysozoa</taxon>
        <taxon>Arthropoda</taxon>
        <taxon>Hexapoda</taxon>
        <taxon>Insecta</taxon>
        <taxon>Pterygota</taxon>
        <taxon>Neoptera</taxon>
        <taxon>Polyneoptera</taxon>
        <taxon>Dictyoptera</taxon>
        <taxon>Blattodea</taxon>
        <taxon>Blattoidea</taxon>
        <taxon>Blattidae</taxon>
        <taxon>Blattinae</taxon>
        <taxon>Periplaneta</taxon>
    </lineage>
</organism>
<accession>A0ABQ8SXR2</accession>
<reference evidence="2 3" key="1">
    <citation type="journal article" date="2022" name="Allergy">
        <title>Genome assembly and annotation of Periplaneta americana reveal a comprehensive cockroach allergen profile.</title>
        <authorList>
            <person name="Wang L."/>
            <person name="Xiong Q."/>
            <person name="Saelim N."/>
            <person name="Wang L."/>
            <person name="Nong W."/>
            <person name="Wan A.T."/>
            <person name="Shi M."/>
            <person name="Liu X."/>
            <person name="Cao Q."/>
            <person name="Hui J.H.L."/>
            <person name="Sookrung N."/>
            <person name="Leung T.F."/>
            <person name="Tungtrongchitr A."/>
            <person name="Tsui S.K.W."/>
        </authorList>
    </citation>
    <scope>NUCLEOTIDE SEQUENCE [LARGE SCALE GENOMIC DNA]</scope>
    <source>
        <strain evidence="2">PWHHKU_190912</strain>
    </source>
</reference>